<gene>
    <name evidence="2" type="ORF">GCM10009097_20360</name>
</gene>
<sequence>MAPMPSAVAEAPSPDHGDIETKPSPAPPASSMKETAEAMTAPAMMAAQETADAGDSFARARVGLET</sequence>
<evidence type="ECO:0000313" key="2">
    <source>
        <dbReference type="EMBL" id="GAA0503442.1"/>
    </source>
</evidence>
<reference evidence="3" key="1">
    <citation type="journal article" date="2019" name="Int. J. Syst. Evol. Microbiol.">
        <title>The Global Catalogue of Microorganisms (GCM) 10K type strain sequencing project: providing services to taxonomists for standard genome sequencing and annotation.</title>
        <authorList>
            <consortium name="The Broad Institute Genomics Platform"/>
            <consortium name="The Broad Institute Genome Sequencing Center for Infectious Disease"/>
            <person name="Wu L."/>
            <person name="Ma J."/>
        </authorList>
    </citation>
    <scope>NUCLEOTIDE SEQUENCE [LARGE SCALE GENOMIC DNA]</scope>
    <source>
        <strain evidence="3">JCM 14330</strain>
    </source>
</reference>
<keyword evidence="3" id="KW-1185">Reference proteome</keyword>
<comment type="caution">
    <text evidence="2">The sequence shown here is derived from an EMBL/GenBank/DDBJ whole genome shotgun (WGS) entry which is preliminary data.</text>
</comment>
<organism evidence="2 3">
    <name type="scientific">Pigmentiphaga daeguensis</name>
    <dbReference type="NCBI Taxonomy" id="414049"/>
    <lineage>
        <taxon>Bacteria</taxon>
        <taxon>Pseudomonadati</taxon>
        <taxon>Pseudomonadota</taxon>
        <taxon>Betaproteobacteria</taxon>
        <taxon>Burkholderiales</taxon>
        <taxon>Alcaligenaceae</taxon>
        <taxon>Pigmentiphaga</taxon>
    </lineage>
</organism>
<accession>A0ABP3LLQ2</accession>
<dbReference type="EMBL" id="BAAAEN010000006">
    <property type="protein sequence ID" value="GAA0503442.1"/>
    <property type="molecule type" value="Genomic_DNA"/>
</dbReference>
<protein>
    <submittedName>
        <fullName evidence="2">Uncharacterized protein</fullName>
    </submittedName>
</protein>
<feature type="region of interest" description="Disordered" evidence="1">
    <location>
        <begin position="1"/>
        <end position="53"/>
    </location>
</feature>
<evidence type="ECO:0000313" key="3">
    <source>
        <dbReference type="Proteomes" id="UP001501706"/>
    </source>
</evidence>
<feature type="compositionally biased region" description="Low complexity" evidence="1">
    <location>
        <begin position="37"/>
        <end position="53"/>
    </location>
</feature>
<proteinExistence type="predicted"/>
<dbReference type="Proteomes" id="UP001501706">
    <property type="component" value="Unassembled WGS sequence"/>
</dbReference>
<name>A0ABP3LLQ2_9BURK</name>
<evidence type="ECO:0000256" key="1">
    <source>
        <dbReference type="SAM" id="MobiDB-lite"/>
    </source>
</evidence>